<gene>
    <name evidence="1" type="ORF">MGMO_122c00010</name>
</gene>
<reference evidence="1 2" key="1">
    <citation type="journal article" date="2013" name="Genome Announc.">
        <title>Draft Genome Sequence of the Methanotrophic Gammaproteobacterium Methyloglobulus morosus DSM 22980 Strain KoM1.</title>
        <authorList>
            <person name="Poehlein A."/>
            <person name="Deutzmann J.S."/>
            <person name="Daniel R."/>
            <person name="Simeonova D.D."/>
        </authorList>
    </citation>
    <scope>NUCLEOTIDE SEQUENCE [LARGE SCALE GENOMIC DNA]</scope>
    <source>
        <strain evidence="1 2">KoM1</strain>
    </source>
</reference>
<evidence type="ECO:0000313" key="2">
    <source>
        <dbReference type="Proteomes" id="UP000017842"/>
    </source>
</evidence>
<evidence type="ECO:0000313" key="1">
    <source>
        <dbReference type="EMBL" id="ESS70441.1"/>
    </source>
</evidence>
<protein>
    <recommendedName>
        <fullName evidence="3">Abortive infection protein-like C-terminal domain-containing protein</fullName>
    </recommendedName>
</protein>
<evidence type="ECO:0008006" key="3">
    <source>
        <dbReference type="Google" id="ProtNLM"/>
    </source>
</evidence>
<dbReference type="eggNOG" id="ENOG5033VQP">
    <property type="taxonomic scope" value="Bacteria"/>
</dbReference>
<accession>V5DSS4</accession>
<dbReference type="RefSeq" id="WP_023495845.1">
    <property type="nucleotide sequence ID" value="NZ_AYLO01000114.1"/>
</dbReference>
<proteinExistence type="predicted"/>
<sequence length="288" mass="33118">MNELTEEKGKRFSLVYLERGVPARDRQRFRNRLAAYYWEYLHKGFKDEIVKAMKREAGIEVPYYGNSGYSPSEVFKNGELRDVLDSITLVYQVLLPDPRFPDSYKSPAQNWHSFVSRVLHEENVGYVLDESCGVHYLVDQEFERNRASTLATLDNPRYGGVRAAFEDAFRHLDSDPKDTKAAVRSIFESLEILTKIMVKSQNLSRKVVESTLKVKCLSTINGDSVMKTVIEGLINSLANWVDALQYYRHGQESDEPIGPSEELTIHIISTGSSYIRWLSQFDQKAMER</sequence>
<keyword evidence="2" id="KW-1185">Reference proteome</keyword>
<name>V5DSS4_9GAMM</name>
<organism evidence="1 2">
    <name type="scientific">Methyloglobulus morosus KoM1</name>
    <dbReference type="NCBI Taxonomy" id="1116472"/>
    <lineage>
        <taxon>Bacteria</taxon>
        <taxon>Pseudomonadati</taxon>
        <taxon>Pseudomonadota</taxon>
        <taxon>Gammaproteobacteria</taxon>
        <taxon>Methylococcales</taxon>
        <taxon>Methylococcaceae</taxon>
        <taxon>Methyloglobulus</taxon>
    </lineage>
</organism>
<dbReference type="Proteomes" id="UP000017842">
    <property type="component" value="Unassembled WGS sequence"/>
</dbReference>
<comment type="caution">
    <text evidence="1">The sequence shown here is derived from an EMBL/GenBank/DDBJ whole genome shotgun (WGS) entry which is preliminary data.</text>
</comment>
<dbReference type="AlphaFoldDB" id="V5DSS4"/>
<dbReference type="OrthoDB" id="7062915at2"/>
<dbReference type="EMBL" id="AYLO01000114">
    <property type="protein sequence ID" value="ESS70441.1"/>
    <property type="molecule type" value="Genomic_DNA"/>
</dbReference>